<organism evidence="1">
    <name type="scientific">Rhodnius prolixus</name>
    <name type="common">Triatomid bug</name>
    <dbReference type="NCBI Taxonomy" id="13249"/>
    <lineage>
        <taxon>Eukaryota</taxon>
        <taxon>Metazoa</taxon>
        <taxon>Ecdysozoa</taxon>
        <taxon>Arthropoda</taxon>
        <taxon>Hexapoda</taxon>
        <taxon>Insecta</taxon>
        <taxon>Pterygota</taxon>
        <taxon>Neoptera</taxon>
        <taxon>Paraneoptera</taxon>
        <taxon>Hemiptera</taxon>
        <taxon>Heteroptera</taxon>
        <taxon>Panheteroptera</taxon>
        <taxon>Cimicomorpha</taxon>
        <taxon>Reduviidae</taxon>
        <taxon>Triatominae</taxon>
        <taxon>Rhodnius</taxon>
    </lineage>
</organism>
<accession>R4G8H6</accession>
<dbReference type="PANTHER" id="PTHR22742:SF2">
    <property type="entry name" value="EXPANSION, ISOFORM A-RELATED"/>
    <property type="match status" value="1"/>
</dbReference>
<dbReference type="EMBL" id="GAHY01000957">
    <property type="protein sequence ID" value="JAA76553.1"/>
    <property type="molecule type" value="mRNA"/>
</dbReference>
<dbReference type="SUPFAM" id="SSF49879">
    <property type="entry name" value="SMAD/FHA domain"/>
    <property type="match status" value="1"/>
</dbReference>
<evidence type="ECO:0000313" key="1">
    <source>
        <dbReference type="EMBL" id="JAA76553.1"/>
    </source>
</evidence>
<dbReference type="HOGENOM" id="CLU_2433228_0_0_1"/>
<sequence>MVSRRRILSRSRDDLNLEMSPGYPQQEEEEDVWYNRDKLYKDHIQEVLDKWTQIDDEIWAKVIVLEKNRRVAKAYARAPVLTINGSDEGFDGFSIYLDVPQHVKELFLLPHRQTSTYNLSSGHLIVSKTIWI</sequence>
<proteinExistence type="evidence at transcript level"/>
<dbReference type="PANTHER" id="PTHR22742">
    <property type="entry name" value="EXPANSION, ISOFORM A-RELATED"/>
    <property type="match status" value="1"/>
</dbReference>
<dbReference type="VEuPathDB" id="VectorBase:RPRC015114"/>
<reference evidence="1" key="1">
    <citation type="submission" date="2013-04" db="EMBL/GenBank/DDBJ databases">
        <title>An insight into the transcriptome of the digestive tract of the blood sucking bug, Rhodnius prolixus.</title>
        <authorList>
            <person name="Ribeiro J.M.C."/>
            <person name="Genta F.A."/>
            <person name="Sorgine M.H.F."/>
            <person name="Paiva-Silva G.O."/>
            <person name="Majerowicz D."/>
            <person name="Medeiros M."/>
            <person name="Koerich L."/>
            <person name="Terra W.R."/>
            <person name="Ferreira C."/>
            <person name="Pimentel A.C."/>
            <person name="Bisch P.M."/>
            <person name="Diniz M.M.P."/>
            <person name="Nascimento R."/>
            <person name="Salmon D."/>
            <person name="Silber A.M."/>
            <person name="Alves M."/>
            <person name="Oliveira M.F."/>
            <person name="Gondim K.C."/>
            <person name="Silva Neto M.A.C."/>
            <person name="Atella G.C."/>
            <person name="Araujo H."/>
            <person name="Dias F.S."/>
            <person name="Polycarpo C.R."/>
            <person name="Fampa P."/>
            <person name="Melo A.C."/>
            <person name="Tanaka A.S."/>
            <person name="Balczun C."/>
            <person name="Oliveira J.H.M."/>
            <person name="Goncalves R."/>
            <person name="Lazoski C."/>
            <person name="Pereira M.A."/>
            <person name="Rivera-Pomar R."/>
            <person name="Diambra L."/>
            <person name="Schaub G.A."/>
            <person name="Garcia E.S."/>
            <person name="Azambuja P."/>
            <person name="Braz G.R.C."/>
            <person name="Oliveira P.L."/>
        </authorList>
    </citation>
    <scope>NUCLEOTIDE SEQUENCE</scope>
</reference>
<protein>
    <recommendedName>
        <fullName evidence="2">MH2 domain-containing protein</fullName>
    </recommendedName>
</protein>
<dbReference type="AlphaFoldDB" id="R4G8H6"/>
<evidence type="ECO:0008006" key="2">
    <source>
        <dbReference type="Google" id="ProtNLM"/>
    </source>
</evidence>
<dbReference type="Gene3D" id="2.60.200.10">
    <property type="match status" value="1"/>
</dbReference>
<dbReference type="InterPro" id="IPR008984">
    <property type="entry name" value="SMAD_FHA_dom_sf"/>
</dbReference>
<dbReference type="InterPro" id="IPR017855">
    <property type="entry name" value="SMAD-like_dom_sf"/>
</dbReference>
<name>R4G8H6_RHOPR</name>